<evidence type="ECO:0000256" key="1">
    <source>
        <dbReference type="ARBA" id="ARBA00004123"/>
    </source>
</evidence>
<dbReference type="Proteomes" id="UP001454036">
    <property type="component" value="Unassembled WGS sequence"/>
</dbReference>
<dbReference type="InterPro" id="IPR036955">
    <property type="entry name" value="AP2/ERF_dom_sf"/>
</dbReference>
<evidence type="ECO:0000256" key="3">
    <source>
        <dbReference type="ARBA" id="ARBA00023125"/>
    </source>
</evidence>
<proteinExistence type="predicted"/>
<protein>
    <recommendedName>
        <fullName evidence="6">AP2/ERF domain-containing protein</fullName>
    </recommendedName>
</protein>
<dbReference type="SUPFAM" id="SSF54171">
    <property type="entry name" value="DNA-binding domain"/>
    <property type="match status" value="1"/>
</dbReference>
<dbReference type="Pfam" id="PF00847">
    <property type="entry name" value="AP2"/>
    <property type="match status" value="1"/>
</dbReference>
<dbReference type="GO" id="GO:0003700">
    <property type="term" value="F:DNA-binding transcription factor activity"/>
    <property type="evidence" value="ECO:0007669"/>
    <property type="project" value="InterPro"/>
</dbReference>
<dbReference type="CDD" id="cd00018">
    <property type="entry name" value="AP2"/>
    <property type="match status" value="1"/>
</dbReference>
<keyword evidence="3" id="KW-0238">DNA-binding</keyword>
<dbReference type="InterPro" id="IPR001471">
    <property type="entry name" value="AP2/ERF_dom"/>
</dbReference>
<evidence type="ECO:0000313" key="8">
    <source>
        <dbReference type="Proteomes" id="UP001454036"/>
    </source>
</evidence>
<comment type="caution">
    <text evidence="7">The sequence shown here is derived from an EMBL/GenBank/DDBJ whole genome shotgun (WGS) entry which is preliminary data.</text>
</comment>
<evidence type="ECO:0000256" key="5">
    <source>
        <dbReference type="ARBA" id="ARBA00023242"/>
    </source>
</evidence>
<comment type="subcellular location">
    <subcellularLocation>
        <location evidence="1">Nucleus</location>
    </subcellularLocation>
</comment>
<dbReference type="GO" id="GO:0009873">
    <property type="term" value="P:ethylene-activated signaling pathway"/>
    <property type="evidence" value="ECO:0007669"/>
    <property type="project" value="InterPro"/>
</dbReference>
<dbReference type="SMART" id="SM00380">
    <property type="entry name" value="AP2"/>
    <property type="match status" value="1"/>
</dbReference>
<keyword evidence="4" id="KW-0804">Transcription</keyword>
<feature type="domain" description="AP2/ERF" evidence="6">
    <location>
        <begin position="18"/>
        <end position="75"/>
    </location>
</feature>
<evidence type="ECO:0000259" key="6">
    <source>
        <dbReference type="PROSITE" id="PS51032"/>
    </source>
</evidence>
<dbReference type="PANTHER" id="PTHR31190:SF488">
    <property type="entry name" value="ETHYLENE-RESPONSIVE TRANSCRIPTION FACTOR ERF096"/>
    <property type="match status" value="1"/>
</dbReference>
<keyword evidence="8" id="KW-1185">Reference proteome</keyword>
<name>A0AAV3PIM6_LITER</name>
<dbReference type="AlphaFoldDB" id="A0AAV3PIM6"/>
<dbReference type="InterPro" id="IPR044808">
    <property type="entry name" value="ERF_plant"/>
</dbReference>
<dbReference type="GO" id="GO:0005634">
    <property type="term" value="C:nucleus"/>
    <property type="evidence" value="ECO:0007669"/>
    <property type="project" value="UniProtKB-SubCell"/>
</dbReference>
<sequence length="128" mass="14279">MNKGKSNNGETNMSADIQYRGVRLRKGKYCAEIRHTGRGGARVWLGTFNTAMEAARVYDRAAYRTRGQLAILNFPEDYNLPPSSSHFHSSSSSSGTGKEVIELEYLDDKILEDLLNFEDNGKNNNGSK</sequence>
<evidence type="ECO:0000256" key="4">
    <source>
        <dbReference type="ARBA" id="ARBA00023163"/>
    </source>
</evidence>
<accession>A0AAV3PIM6</accession>
<dbReference type="GO" id="GO:0003677">
    <property type="term" value="F:DNA binding"/>
    <property type="evidence" value="ECO:0007669"/>
    <property type="project" value="UniProtKB-KW"/>
</dbReference>
<evidence type="ECO:0000313" key="7">
    <source>
        <dbReference type="EMBL" id="GAA0151509.1"/>
    </source>
</evidence>
<dbReference type="PANTHER" id="PTHR31190">
    <property type="entry name" value="DNA-BINDING DOMAIN"/>
    <property type="match status" value="1"/>
</dbReference>
<evidence type="ECO:0000256" key="2">
    <source>
        <dbReference type="ARBA" id="ARBA00023015"/>
    </source>
</evidence>
<dbReference type="EMBL" id="BAABME010001799">
    <property type="protein sequence ID" value="GAA0151509.1"/>
    <property type="molecule type" value="Genomic_DNA"/>
</dbReference>
<reference evidence="7 8" key="1">
    <citation type="submission" date="2024-01" db="EMBL/GenBank/DDBJ databases">
        <title>The complete chloroplast genome sequence of Lithospermum erythrorhizon: insights into the phylogenetic relationship among Boraginaceae species and the maternal lineages of purple gromwells.</title>
        <authorList>
            <person name="Okada T."/>
            <person name="Watanabe K."/>
        </authorList>
    </citation>
    <scope>NUCLEOTIDE SEQUENCE [LARGE SCALE GENOMIC DNA]</scope>
</reference>
<dbReference type="PROSITE" id="PS51032">
    <property type="entry name" value="AP2_ERF"/>
    <property type="match status" value="1"/>
</dbReference>
<keyword evidence="2" id="KW-0805">Transcription regulation</keyword>
<gene>
    <name evidence="7" type="ORF">LIER_10214</name>
</gene>
<dbReference type="InterPro" id="IPR016177">
    <property type="entry name" value="DNA-bd_dom_sf"/>
</dbReference>
<keyword evidence="5" id="KW-0539">Nucleus</keyword>
<dbReference type="Gene3D" id="3.30.730.10">
    <property type="entry name" value="AP2/ERF domain"/>
    <property type="match status" value="1"/>
</dbReference>
<organism evidence="7 8">
    <name type="scientific">Lithospermum erythrorhizon</name>
    <name type="common">Purple gromwell</name>
    <name type="synonym">Lithospermum officinale var. erythrorhizon</name>
    <dbReference type="NCBI Taxonomy" id="34254"/>
    <lineage>
        <taxon>Eukaryota</taxon>
        <taxon>Viridiplantae</taxon>
        <taxon>Streptophyta</taxon>
        <taxon>Embryophyta</taxon>
        <taxon>Tracheophyta</taxon>
        <taxon>Spermatophyta</taxon>
        <taxon>Magnoliopsida</taxon>
        <taxon>eudicotyledons</taxon>
        <taxon>Gunneridae</taxon>
        <taxon>Pentapetalae</taxon>
        <taxon>asterids</taxon>
        <taxon>lamiids</taxon>
        <taxon>Boraginales</taxon>
        <taxon>Boraginaceae</taxon>
        <taxon>Boraginoideae</taxon>
        <taxon>Lithospermeae</taxon>
        <taxon>Lithospermum</taxon>
    </lineage>
</organism>